<protein>
    <submittedName>
        <fullName evidence="2">Uncharacterized protein</fullName>
    </submittedName>
</protein>
<dbReference type="EMBL" id="JAODUP010000512">
    <property type="protein sequence ID" value="KAK2148149.1"/>
    <property type="molecule type" value="Genomic_DNA"/>
</dbReference>
<comment type="caution">
    <text evidence="2">The sequence shown here is derived from an EMBL/GenBank/DDBJ whole genome shotgun (WGS) entry which is preliminary data.</text>
</comment>
<name>A0AAD9MYY8_9ANNE</name>
<evidence type="ECO:0000313" key="2">
    <source>
        <dbReference type="EMBL" id="KAK2148149.1"/>
    </source>
</evidence>
<keyword evidence="3" id="KW-1185">Reference proteome</keyword>
<dbReference type="AlphaFoldDB" id="A0AAD9MYY8"/>
<feature type="region of interest" description="Disordered" evidence="1">
    <location>
        <begin position="1"/>
        <end position="23"/>
    </location>
</feature>
<accession>A0AAD9MYY8</accession>
<gene>
    <name evidence="2" type="ORF">LSH36_512g02032</name>
</gene>
<organism evidence="2 3">
    <name type="scientific">Paralvinella palmiformis</name>
    <dbReference type="NCBI Taxonomy" id="53620"/>
    <lineage>
        <taxon>Eukaryota</taxon>
        <taxon>Metazoa</taxon>
        <taxon>Spiralia</taxon>
        <taxon>Lophotrochozoa</taxon>
        <taxon>Annelida</taxon>
        <taxon>Polychaeta</taxon>
        <taxon>Sedentaria</taxon>
        <taxon>Canalipalpata</taxon>
        <taxon>Terebellida</taxon>
        <taxon>Terebelliformia</taxon>
        <taxon>Alvinellidae</taxon>
        <taxon>Paralvinella</taxon>
    </lineage>
</organism>
<evidence type="ECO:0000256" key="1">
    <source>
        <dbReference type="SAM" id="MobiDB-lite"/>
    </source>
</evidence>
<proteinExistence type="predicted"/>
<reference evidence="2" key="1">
    <citation type="journal article" date="2023" name="Mol. Biol. Evol.">
        <title>Third-Generation Sequencing Reveals the Adaptive Role of the Epigenome in Three Deep-Sea Polychaetes.</title>
        <authorList>
            <person name="Perez M."/>
            <person name="Aroh O."/>
            <person name="Sun Y."/>
            <person name="Lan Y."/>
            <person name="Juniper S.K."/>
            <person name="Young C.R."/>
            <person name="Angers B."/>
            <person name="Qian P.Y."/>
        </authorList>
    </citation>
    <scope>NUCLEOTIDE SEQUENCE</scope>
    <source>
        <strain evidence="2">P08H-3</strain>
    </source>
</reference>
<evidence type="ECO:0000313" key="3">
    <source>
        <dbReference type="Proteomes" id="UP001208570"/>
    </source>
</evidence>
<sequence length="89" mass="9599">MTSNSLKPPFFGEAKFAQRRSGADRELTESGAVGVVQAQTGALDRSQFAKGVHFGTAKSRVARLIEESTGQGFGGHHQKNILITILKDR</sequence>
<dbReference type="Proteomes" id="UP001208570">
    <property type="component" value="Unassembled WGS sequence"/>
</dbReference>